<keyword evidence="1" id="KW-1133">Transmembrane helix</keyword>
<dbReference type="EMBL" id="JBEPME010000004">
    <property type="protein sequence ID" value="MET3657884.1"/>
    <property type="molecule type" value="Genomic_DNA"/>
</dbReference>
<organism evidence="2 3">
    <name type="scientific">Sporosarcina psychrophila</name>
    <name type="common">Bacillus psychrophilus</name>
    <dbReference type="NCBI Taxonomy" id="1476"/>
    <lineage>
        <taxon>Bacteria</taxon>
        <taxon>Bacillati</taxon>
        <taxon>Bacillota</taxon>
        <taxon>Bacilli</taxon>
        <taxon>Bacillales</taxon>
        <taxon>Caryophanaceae</taxon>
        <taxon>Sporosarcina</taxon>
    </lineage>
</organism>
<accession>A0ABV2K9X5</accession>
<sequence>MLTLAEKGQIVLYFAPVLAFVLGTMWQYATWQLEQGDKE</sequence>
<protein>
    <submittedName>
        <fullName evidence="2">Uncharacterized protein</fullName>
    </submittedName>
</protein>
<evidence type="ECO:0000256" key="1">
    <source>
        <dbReference type="SAM" id="Phobius"/>
    </source>
</evidence>
<evidence type="ECO:0000313" key="3">
    <source>
        <dbReference type="Proteomes" id="UP001549104"/>
    </source>
</evidence>
<name>A0ABV2K9X5_SPOPS</name>
<proteinExistence type="predicted"/>
<evidence type="ECO:0000313" key="2">
    <source>
        <dbReference type="EMBL" id="MET3657884.1"/>
    </source>
</evidence>
<reference evidence="2 3" key="1">
    <citation type="submission" date="2024-06" db="EMBL/GenBank/DDBJ databases">
        <title>Sorghum-associated microbial communities from plants grown in Nebraska, USA.</title>
        <authorList>
            <person name="Schachtman D."/>
        </authorList>
    </citation>
    <scope>NUCLEOTIDE SEQUENCE [LARGE SCALE GENOMIC DNA]</scope>
    <source>
        <strain evidence="2 3">1288</strain>
    </source>
</reference>
<feature type="transmembrane region" description="Helical" evidence="1">
    <location>
        <begin position="12"/>
        <end position="29"/>
    </location>
</feature>
<keyword evidence="1" id="KW-0812">Transmembrane</keyword>
<keyword evidence="1" id="KW-0472">Membrane</keyword>
<keyword evidence="3" id="KW-1185">Reference proteome</keyword>
<comment type="caution">
    <text evidence="2">The sequence shown here is derived from an EMBL/GenBank/DDBJ whole genome shotgun (WGS) entry which is preliminary data.</text>
</comment>
<dbReference type="Proteomes" id="UP001549104">
    <property type="component" value="Unassembled WGS sequence"/>
</dbReference>
<gene>
    <name evidence="2" type="ORF">ABIC55_002981</name>
</gene>